<dbReference type="GO" id="GO:0005886">
    <property type="term" value="C:plasma membrane"/>
    <property type="evidence" value="ECO:0007669"/>
    <property type="project" value="UniProtKB-SubCell"/>
</dbReference>
<keyword evidence="9" id="KW-1185">Reference proteome</keyword>
<dbReference type="Proteomes" id="UP000197783">
    <property type="component" value="Unassembled WGS sequence"/>
</dbReference>
<feature type="transmembrane region" description="Helical" evidence="7">
    <location>
        <begin position="82"/>
        <end position="108"/>
    </location>
</feature>
<dbReference type="RefSeq" id="WP_088334207.1">
    <property type="nucleotide sequence ID" value="NZ_NBBJ01000004.1"/>
</dbReference>
<dbReference type="AlphaFoldDB" id="A0A245ZGX4"/>
<sequence length="155" mass="17396">MTQPWWHNPGDSRWAIFVRLSLAFVFVLEGYQKLILPDVLGAGRFAKIGIPLPELMGPLVGVVELACGLLILAGLFARVAALPLIVIMLVAIISTKVPILLGHDFLLFRVRNLDRYGFLSMTHETRTDFAMLMESIFILLAGPGRWSLDARRWRP</sequence>
<evidence type="ECO:0000256" key="5">
    <source>
        <dbReference type="ARBA" id="ARBA00022989"/>
    </source>
</evidence>
<name>A0A245ZGX4_9SPHN</name>
<feature type="transmembrane region" description="Helical" evidence="7">
    <location>
        <begin position="129"/>
        <end position="148"/>
    </location>
</feature>
<proteinExistence type="inferred from homology"/>
<evidence type="ECO:0000256" key="3">
    <source>
        <dbReference type="ARBA" id="ARBA00022475"/>
    </source>
</evidence>
<dbReference type="InterPro" id="IPR051907">
    <property type="entry name" value="DoxX-like_oxidoreductase"/>
</dbReference>
<dbReference type="OrthoDB" id="121744at2"/>
<protein>
    <recommendedName>
        <fullName evidence="10">DoxX</fullName>
    </recommendedName>
</protein>
<dbReference type="PANTHER" id="PTHR33452:SF1">
    <property type="entry name" value="INNER MEMBRANE PROTEIN YPHA-RELATED"/>
    <property type="match status" value="1"/>
</dbReference>
<evidence type="ECO:0000256" key="7">
    <source>
        <dbReference type="SAM" id="Phobius"/>
    </source>
</evidence>
<reference evidence="8 9" key="1">
    <citation type="submission" date="2017-03" db="EMBL/GenBank/DDBJ databases">
        <title>Genome sequence of Sphingomonas mucosissima DSM 17494.</title>
        <authorList>
            <person name="Poehlein A."/>
            <person name="Wuebbeler J.H."/>
            <person name="Steinbuechel A."/>
            <person name="Daniel R."/>
        </authorList>
    </citation>
    <scope>NUCLEOTIDE SEQUENCE [LARGE SCALE GENOMIC DNA]</scope>
    <source>
        <strain evidence="8 9">DSM 17494</strain>
    </source>
</reference>
<keyword evidence="3" id="KW-1003">Cell membrane</keyword>
<evidence type="ECO:0000256" key="4">
    <source>
        <dbReference type="ARBA" id="ARBA00022692"/>
    </source>
</evidence>
<dbReference type="Pfam" id="PF07681">
    <property type="entry name" value="DoxX"/>
    <property type="match status" value="1"/>
</dbReference>
<organism evidence="8 9">
    <name type="scientific">Sphingomonas mucosissima</name>
    <dbReference type="NCBI Taxonomy" id="370959"/>
    <lineage>
        <taxon>Bacteria</taxon>
        <taxon>Pseudomonadati</taxon>
        <taxon>Pseudomonadota</taxon>
        <taxon>Alphaproteobacteria</taxon>
        <taxon>Sphingomonadales</taxon>
        <taxon>Sphingomonadaceae</taxon>
        <taxon>Sphingomonas</taxon>
    </lineage>
</organism>
<comment type="similarity">
    <text evidence="2">Belongs to the DoxX family.</text>
</comment>
<evidence type="ECO:0000256" key="6">
    <source>
        <dbReference type="ARBA" id="ARBA00023136"/>
    </source>
</evidence>
<accession>A0A245ZGX4</accession>
<dbReference type="PANTHER" id="PTHR33452">
    <property type="entry name" value="OXIDOREDUCTASE CATD-RELATED"/>
    <property type="match status" value="1"/>
</dbReference>
<evidence type="ECO:0000313" key="8">
    <source>
        <dbReference type="EMBL" id="OWK28983.1"/>
    </source>
</evidence>
<keyword evidence="5 7" id="KW-1133">Transmembrane helix</keyword>
<gene>
    <name evidence="8" type="ORF">SPMU_25090</name>
</gene>
<evidence type="ECO:0000256" key="2">
    <source>
        <dbReference type="ARBA" id="ARBA00006679"/>
    </source>
</evidence>
<comment type="subcellular location">
    <subcellularLocation>
        <location evidence="1">Cell membrane</location>
        <topology evidence="1">Multi-pass membrane protein</topology>
    </subcellularLocation>
</comment>
<evidence type="ECO:0008006" key="10">
    <source>
        <dbReference type="Google" id="ProtNLM"/>
    </source>
</evidence>
<feature type="transmembrane region" description="Helical" evidence="7">
    <location>
        <begin position="52"/>
        <end position="76"/>
    </location>
</feature>
<dbReference type="EMBL" id="NBBJ01000004">
    <property type="protein sequence ID" value="OWK28983.1"/>
    <property type="molecule type" value="Genomic_DNA"/>
</dbReference>
<comment type="caution">
    <text evidence="8">The sequence shown here is derived from an EMBL/GenBank/DDBJ whole genome shotgun (WGS) entry which is preliminary data.</text>
</comment>
<feature type="transmembrane region" description="Helical" evidence="7">
    <location>
        <begin position="12"/>
        <end position="31"/>
    </location>
</feature>
<keyword evidence="6 7" id="KW-0472">Membrane</keyword>
<evidence type="ECO:0000313" key="9">
    <source>
        <dbReference type="Proteomes" id="UP000197783"/>
    </source>
</evidence>
<keyword evidence="4 7" id="KW-0812">Transmembrane</keyword>
<evidence type="ECO:0000256" key="1">
    <source>
        <dbReference type="ARBA" id="ARBA00004651"/>
    </source>
</evidence>
<dbReference type="InterPro" id="IPR032808">
    <property type="entry name" value="DoxX"/>
</dbReference>